<dbReference type="SUPFAM" id="SSF159709">
    <property type="entry name" value="PhnH-like"/>
    <property type="match status" value="1"/>
</dbReference>
<dbReference type="Proteomes" id="UP000198539">
    <property type="component" value="Unassembled WGS sequence"/>
</dbReference>
<gene>
    <name evidence="1" type="ORF">SAMN04488238_102395</name>
</gene>
<dbReference type="InterPro" id="IPR038058">
    <property type="entry name" value="PhnH-like_sp"/>
</dbReference>
<evidence type="ECO:0000313" key="1">
    <source>
        <dbReference type="EMBL" id="SDW55946.1"/>
    </source>
</evidence>
<dbReference type="AlphaFoldDB" id="A0A1H2UIE0"/>
<dbReference type="EMBL" id="FNOM01000002">
    <property type="protein sequence ID" value="SDW55946.1"/>
    <property type="molecule type" value="Genomic_DNA"/>
</dbReference>
<keyword evidence="2" id="KW-1185">Reference proteome</keyword>
<sequence>MQTHADTLGGGFTAPAQDGAAAFRAVLDAMSRPGTIVRLAGAQPPAPASVAAGVVLLTLLDATTPLHLAGAHDTPGLRDWLTFHTGAPLVGRADAAFVLGTWDAVSPLEGYATGTPEYPDRSATLIVEMPALSSSGLTLTGPGIRDTAHLNLPGRDALRANARLFPLGLDFIFTAGAECAALPRTTQLGDR</sequence>
<dbReference type="GO" id="GO:0019634">
    <property type="term" value="P:organic phosphonate metabolic process"/>
    <property type="evidence" value="ECO:0007669"/>
    <property type="project" value="InterPro"/>
</dbReference>
<dbReference type="PIRSF" id="PIRSF020680">
    <property type="entry name" value="PhnH"/>
    <property type="match status" value="1"/>
</dbReference>
<proteinExistence type="predicted"/>
<protein>
    <submittedName>
        <fullName evidence="1">Alpha-D-ribose 1-methylphosphonate 5-triphosphate synthase subunit PhnH</fullName>
    </submittedName>
</protein>
<dbReference type="Gene3D" id="3.40.50.11310">
    <property type="entry name" value="Bacterial phosphonate metabolism protein PhnH"/>
    <property type="match status" value="1"/>
</dbReference>
<dbReference type="STRING" id="564137.SAMN04488238_102395"/>
<reference evidence="1 2" key="1">
    <citation type="submission" date="2016-10" db="EMBL/GenBank/DDBJ databases">
        <authorList>
            <person name="de Groot N.N."/>
        </authorList>
    </citation>
    <scope>NUCLEOTIDE SEQUENCE [LARGE SCALE GENOMIC DNA]</scope>
    <source>
        <strain evidence="1 2">CGMCC 1.8894</strain>
    </source>
</reference>
<dbReference type="RefSeq" id="WP_092886068.1">
    <property type="nucleotide sequence ID" value="NZ_CP061498.1"/>
</dbReference>
<dbReference type="InterPro" id="IPR008772">
    <property type="entry name" value="Phosphonate_metab_PhnH"/>
</dbReference>
<dbReference type="NCBIfam" id="TIGR03292">
    <property type="entry name" value="PhnH_redo"/>
    <property type="match status" value="1"/>
</dbReference>
<accession>A0A1H2UIE0</accession>
<organism evidence="1 2">
    <name type="scientific">Roseicitreum antarcticum</name>
    <dbReference type="NCBI Taxonomy" id="564137"/>
    <lineage>
        <taxon>Bacteria</taxon>
        <taxon>Pseudomonadati</taxon>
        <taxon>Pseudomonadota</taxon>
        <taxon>Alphaproteobacteria</taxon>
        <taxon>Rhodobacterales</taxon>
        <taxon>Paracoccaceae</taxon>
        <taxon>Roseicitreum</taxon>
    </lineage>
</organism>
<dbReference type="Pfam" id="PF05845">
    <property type="entry name" value="PhnH"/>
    <property type="match status" value="1"/>
</dbReference>
<dbReference type="OrthoDB" id="9814509at2"/>
<name>A0A1H2UIE0_9RHOB</name>
<evidence type="ECO:0000313" key="2">
    <source>
        <dbReference type="Proteomes" id="UP000198539"/>
    </source>
</evidence>